<organism evidence="1">
    <name type="scientific">Arundo donax</name>
    <name type="common">Giant reed</name>
    <name type="synonym">Donax arundinaceus</name>
    <dbReference type="NCBI Taxonomy" id="35708"/>
    <lineage>
        <taxon>Eukaryota</taxon>
        <taxon>Viridiplantae</taxon>
        <taxon>Streptophyta</taxon>
        <taxon>Embryophyta</taxon>
        <taxon>Tracheophyta</taxon>
        <taxon>Spermatophyta</taxon>
        <taxon>Magnoliopsida</taxon>
        <taxon>Liliopsida</taxon>
        <taxon>Poales</taxon>
        <taxon>Poaceae</taxon>
        <taxon>PACMAD clade</taxon>
        <taxon>Arundinoideae</taxon>
        <taxon>Arundineae</taxon>
        <taxon>Arundo</taxon>
    </lineage>
</organism>
<protein>
    <submittedName>
        <fullName evidence="1">Uncharacterized protein</fullName>
    </submittedName>
</protein>
<name>A0A0A9CQX7_ARUDO</name>
<reference evidence="1" key="1">
    <citation type="submission" date="2014-09" db="EMBL/GenBank/DDBJ databases">
        <authorList>
            <person name="Magalhaes I.L.F."/>
            <person name="Oliveira U."/>
            <person name="Santos F.R."/>
            <person name="Vidigal T.H.D.A."/>
            <person name="Brescovit A.D."/>
            <person name="Santos A.J."/>
        </authorList>
    </citation>
    <scope>NUCLEOTIDE SEQUENCE</scope>
    <source>
        <tissue evidence="1">Shoot tissue taken approximately 20 cm above the soil surface</tissue>
    </source>
</reference>
<dbReference type="EMBL" id="GBRH01223993">
    <property type="protein sequence ID" value="JAD73902.1"/>
    <property type="molecule type" value="Transcribed_RNA"/>
</dbReference>
<reference evidence="1" key="2">
    <citation type="journal article" date="2015" name="Data Brief">
        <title>Shoot transcriptome of the giant reed, Arundo donax.</title>
        <authorList>
            <person name="Barrero R.A."/>
            <person name="Guerrero F.D."/>
            <person name="Moolhuijzen P."/>
            <person name="Goolsby J.A."/>
            <person name="Tidwell J."/>
            <person name="Bellgard S.E."/>
            <person name="Bellgard M.I."/>
        </authorList>
    </citation>
    <scope>NUCLEOTIDE SEQUENCE</scope>
    <source>
        <tissue evidence="1">Shoot tissue taken approximately 20 cm above the soil surface</tissue>
    </source>
</reference>
<sequence length="56" mass="6212">MASFPFPFPPARQSKSHLRLSLTSDTDSYACFALLCSSIPTVSFKRRSSPFNSNPD</sequence>
<dbReference type="AlphaFoldDB" id="A0A0A9CQX7"/>
<accession>A0A0A9CQX7</accession>
<proteinExistence type="predicted"/>
<evidence type="ECO:0000313" key="1">
    <source>
        <dbReference type="EMBL" id="JAD73902.1"/>
    </source>
</evidence>